<dbReference type="RefSeq" id="WP_349205152.1">
    <property type="nucleotide sequence ID" value="NZ_JBBMFN010000055.1"/>
</dbReference>
<comment type="similarity">
    <text evidence="7">Belongs to the binding-protein-dependent transport system permease family.</text>
</comment>
<feature type="transmembrane region" description="Helical" evidence="7">
    <location>
        <begin position="35"/>
        <end position="59"/>
    </location>
</feature>
<feature type="transmembrane region" description="Helical" evidence="7">
    <location>
        <begin position="240"/>
        <end position="262"/>
    </location>
</feature>
<dbReference type="PROSITE" id="PS50928">
    <property type="entry name" value="ABC_TM1"/>
    <property type="match status" value="1"/>
</dbReference>
<feature type="domain" description="ABC transmembrane type-1" evidence="8">
    <location>
        <begin position="95"/>
        <end position="309"/>
    </location>
</feature>
<accession>A0ABV1F2F5</accession>
<feature type="transmembrane region" description="Helical" evidence="7">
    <location>
        <begin position="183"/>
        <end position="207"/>
    </location>
</feature>
<keyword evidence="2 7" id="KW-0813">Transport</keyword>
<keyword evidence="5 7" id="KW-1133">Transmembrane helix</keyword>
<feature type="transmembrane region" description="Helical" evidence="7">
    <location>
        <begin position="288"/>
        <end position="310"/>
    </location>
</feature>
<evidence type="ECO:0000313" key="9">
    <source>
        <dbReference type="EMBL" id="MEQ2467542.1"/>
    </source>
</evidence>
<proteinExistence type="inferred from homology"/>
<dbReference type="CDD" id="cd06261">
    <property type="entry name" value="TM_PBP2"/>
    <property type="match status" value="1"/>
</dbReference>
<protein>
    <submittedName>
        <fullName evidence="9">Sugar ABC transporter permease</fullName>
    </submittedName>
</protein>
<evidence type="ECO:0000256" key="4">
    <source>
        <dbReference type="ARBA" id="ARBA00022692"/>
    </source>
</evidence>
<evidence type="ECO:0000256" key="7">
    <source>
        <dbReference type="RuleBase" id="RU363032"/>
    </source>
</evidence>
<evidence type="ECO:0000256" key="1">
    <source>
        <dbReference type="ARBA" id="ARBA00004651"/>
    </source>
</evidence>
<evidence type="ECO:0000313" key="10">
    <source>
        <dbReference type="Proteomes" id="UP001465426"/>
    </source>
</evidence>
<feature type="transmembrane region" description="Helical" evidence="7">
    <location>
        <begin position="99"/>
        <end position="121"/>
    </location>
</feature>
<evidence type="ECO:0000256" key="2">
    <source>
        <dbReference type="ARBA" id="ARBA00022448"/>
    </source>
</evidence>
<evidence type="ECO:0000256" key="3">
    <source>
        <dbReference type="ARBA" id="ARBA00022475"/>
    </source>
</evidence>
<feature type="transmembrane region" description="Helical" evidence="7">
    <location>
        <begin position="133"/>
        <end position="152"/>
    </location>
</feature>
<sequence length="317" mass="35797">MQTQLSKESLKKKAENTKSLSLRKRFDRLSETKTASIYLFPSLLLILLTIVFPIIYSFVMSLNKVGYKAGLIDFEFVGLNNYLKIFSDPRIPNIISNTIVFTIVSVLGTLIIAFAIALFIHHGIWGAWLFKRLFLIPWALSNVVNALMWQWMYSSSNGIINHILLELHIIEKPVMWLTEQSTAMGAIILADIWKSTPFAALLILAALQSVPKELYDASKVDGAGPFQQFKSIVLPTIKPVLFVVMVTQTMWTLRVFDIISVLTKGGPVDSTMVLNVYAYDQSFRYLDIGYGSALAWLITIITMVITVFYLRVLGKEN</sequence>
<dbReference type="Gene3D" id="1.10.3720.10">
    <property type="entry name" value="MetI-like"/>
    <property type="match status" value="1"/>
</dbReference>
<dbReference type="InterPro" id="IPR000515">
    <property type="entry name" value="MetI-like"/>
</dbReference>
<name>A0ABV1F2F5_9BACI</name>
<keyword evidence="10" id="KW-1185">Reference proteome</keyword>
<keyword evidence="3" id="KW-1003">Cell membrane</keyword>
<keyword evidence="4 7" id="KW-0812">Transmembrane</keyword>
<dbReference type="PANTHER" id="PTHR43005">
    <property type="entry name" value="BLR7065 PROTEIN"/>
    <property type="match status" value="1"/>
</dbReference>
<comment type="caution">
    <text evidence="9">The sequence shown here is derived from an EMBL/GenBank/DDBJ whole genome shotgun (WGS) entry which is preliminary data.</text>
</comment>
<gene>
    <name evidence="9" type="ORF">WMO63_17955</name>
</gene>
<dbReference type="PANTHER" id="PTHR43005:SF1">
    <property type="entry name" value="SPERMIDINE_PUTRESCINE TRANSPORT SYSTEM PERMEASE PROTEIN"/>
    <property type="match status" value="1"/>
</dbReference>
<dbReference type="InterPro" id="IPR035906">
    <property type="entry name" value="MetI-like_sf"/>
</dbReference>
<evidence type="ECO:0000256" key="6">
    <source>
        <dbReference type="ARBA" id="ARBA00023136"/>
    </source>
</evidence>
<dbReference type="Proteomes" id="UP001465426">
    <property type="component" value="Unassembled WGS sequence"/>
</dbReference>
<comment type="subcellular location">
    <subcellularLocation>
        <location evidence="1 7">Cell membrane</location>
        <topology evidence="1 7">Multi-pass membrane protein</topology>
    </subcellularLocation>
</comment>
<dbReference type="Pfam" id="PF00528">
    <property type="entry name" value="BPD_transp_1"/>
    <property type="match status" value="1"/>
</dbReference>
<dbReference type="SUPFAM" id="SSF161098">
    <property type="entry name" value="MetI-like"/>
    <property type="match status" value="1"/>
</dbReference>
<dbReference type="EMBL" id="JBBMFN010000055">
    <property type="protein sequence ID" value="MEQ2467542.1"/>
    <property type="molecule type" value="Genomic_DNA"/>
</dbReference>
<evidence type="ECO:0000256" key="5">
    <source>
        <dbReference type="ARBA" id="ARBA00022989"/>
    </source>
</evidence>
<reference evidence="9 10" key="1">
    <citation type="submission" date="2024-03" db="EMBL/GenBank/DDBJ databases">
        <title>Human intestinal bacterial collection.</title>
        <authorList>
            <person name="Pauvert C."/>
            <person name="Hitch T.C.A."/>
            <person name="Clavel T."/>
        </authorList>
    </citation>
    <scope>NUCLEOTIDE SEQUENCE [LARGE SCALE GENOMIC DNA]</scope>
    <source>
        <strain evidence="9 10">CLA-SR-H024</strain>
    </source>
</reference>
<organism evidence="9 10">
    <name type="scientific">Niallia hominis</name>
    <dbReference type="NCBI Taxonomy" id="3133173"/>
    <lineage>
        <taxon>Bacteria</taxon>
        <taxon>Bacillati</taxon>
        <taxon>Bacillota</taxon>
        <taxon>Bacilli</taxon>
        <taxon>Bacillales</taxon>
        <taxon>Bacillaceae</taxon>
        <taxon>Niallia</taxon>
    </lineage>
</organism>
<keyword evidence="6 7" id="KW-0472">Membrane</keyword>
<evidence type="ECO:0000259" key="8">
    <source>
        <dbReference type="PROSITE" id="PS50928"/>
    </source>
</evidence>